<keyword evidence="3" id="KW-0479">Metal-binding</keyword>
<evidence type="ECO:0000256" key="8">
    <source>
        <dbReference type="SAM" id="MobiDB-lite"/>
    </source>
</evidence>
<feature type="compositionally biased region" description="Gly residues" evidence="8">
    <location>
        <begin position="586"/>
        <end position="596"/>
    </location>
</feature>
<feature type="compositionally biased region" description="Basic and acidic residues" evidence="8">
    <location>
        <begin position="125"/>
        <end position="158"/>
    </location>
</feature>
<dbReference type="GO" id="GO:0005737">
    <property type="term" value="C:cytoplasm"/>
    <property type="evidence" value="ECO:0007669"/>
    <property type="project" value="TreeGrafter"/>
</dbReference>
<dbReference type="AlphaFoldDB" id="A0A316UAL6"/>
<comment type="subcellular location">
    <subcellularLocation>
        <location evidence="1">Nucleus</location>
    </subcellularLocation>
</comment>
<dbReference type="Gene3D" id="4.10.1000.40">
    <property type="match status" value="3"/>
</dbReference>
<dbReference type="Pfam" id="PF14608">
    <property type="entry name" value="zf-CCCH_2"/>
    <property type="match status" value="4"/>
</dbReference>
<evidence type="ECO:0000256" key="5">
    <source>
        <dbReference type="ARBA" id="ARBA00022771"/>
    </source>
</evidence>
<feature type="compositionally biased region" description="Basic and acidic residues" evidence="8">
    <location>
        <begin position="172"/>
        <end position="198"/>
    </location>
</feature>
<reference evidence="9 10" key="1">
    <citation type="journal article" date="2018" name="Mol. Biol. Evol.">
        <title>Broad Genomic Sampling Reveals a Smut Pathogenic Ancestry of the Fungal Clade Ustilaginomycotina.</title>
        <authorList>
            <person name="Kijpornyongpan T."/>
            <person name="Mondo S.J."/>
            <person name="Barry K."/>
            <person name="Sandor L."/>
            <person name="Lee J."/>
            <person name="Lipzen A."/>
            <person name="Pangilinan J."/>
            <person name="LaButti K."/>
            <person name="Hainaut M."/>
            <person name="Henrissat B."/>
            <person name="Grigoriev I.V."/>
            <person name="Spatafora J.W."/>
            <person name="Aime M.C."/>
        </authorList>
    </citation>
    <scope>NUCLEOTIDE SEQUENCE [LARGE SCALE GENOMIC DNA]</scope>
    <source>
        <strain evidence="9 10">MCA 4718</strain>
    </source>
</reference>
<keyword evidence="10" id="KW-1185">Reference proteome</keyword>
<feature type="region of interest" description="Disordered" evidence="8">
    <location>
        <begin position="287"/>
        <end position="378"/>
    </location>
</feature>
<evidence type="ECO:0000256" key="1">
    <source>
        <dbReference type="ARBA" id="ARBA00004123"/>
    </source>
</evidence>
<feature type="compositionally biased region" description="Low complexity" evidence="8">
    <location>
        <begin position="287"/>
        <end position="309"/>
    </location>
</feature>
<feature type="compositionally biased region" description="Polar residues" evidence="8">
    <location>
        <begin position="234"/>
        <end position="253"/>
    </location>
</feature>
<evidence type="ECO:0008006" key="11">
    <source>
        <dbReference type="Google" id="ProtNLM"/>
    </source>
</evidence>
<dbReference type="GeneID" id="37014506"/>
<dbReference type="InterPro" id="IPR043094">
    <property type="entry name" value="Nab2/ZC3H14_N_sf"/>
</dbReference>
<dbReference type="PANTHER" id="PTHR14738">
    <property type="entry name" value="ZINC FINGER CCCH DOMAIN-CONTAINING PROTEIN 14"/>
    <property type="match status" value="1"/>
</dbReference>
<protein>
    <recommendedName>
        <fullName evidence="11">C3H1-type domain-containing protein</fullName>
    </recommendedName>
</protein>
<keyword evidence="5" id="KW-0863">Zinc-finger</keyword>
<dbReference type="PANTHER" id="PTHR14738:SF29">
    <property type="entry name" value="ZINC FINGER CCCH DOMAIN-CONTAINING PROTEIN 14"/>
    <property type="match status" value="1"/>
</dbReference>
<feature type="compositionally biased region" description="Polar residues" evidence="8">
    <location>
        <begin position="367"/>
        <end position="378"/>
    </location>
</feature>
<keyword evidence="6" id="KW-0862">Zinc</keyword>
<evidence type="ECO:0000256" key="3">
    <source>
        <dbReference type="ARBA" id="ARBA00022723"/>
    </source>
</evidence>
<evidence type="ECO:0000313" key="10">
    <source>
        <dbReference type="Proteomes" id="UP000245942"/>
    </source>
</evidence>
<dbReference type="GO" id="GO:0008270">
    <property type="term" value="F:zinc ion binding"/>
    <property type="evidence" value="ECO:0007669"/>
    <property type="project" value="UniProtKB-KW"/>
</dbReference>
<evidence type="ECO:0000256" key="2">
    <source>
        <dbReference type="ARBA" id="ARBA00008423"/>
    </source>
</evidence>
<dbReference type="RefSeq" id="XP_025347235.1">
    <property type="nucleotide sequence ID" value="XM_025492772.1"/>
</dbReference>
<organism evidence="9 10">
    <name type="scientific">Pseudomicrostroma glucosiphilum</name>
    <dbReference type="NCBI Taxonomy" id="1684307"/>
    <lineage>
        <taxon>Eukaryota</taxon>
        <taxon>Fungi</taxon>
        <taxon>Dikarya</taxon>
        <taxon>Basidiomycota</taxon>
        <taxon>Ustilaginomycotina</taxon>
        <taxon>Exobasidiomycetes</taxon>
        <taxon>Microstromatales</taxon>
        <taxon>Microstromatales incertae sedis</taxon>
        <taxon>Pseudomicrostroma</taxon>
    </lineage>
</organism>
<keyword evidence="4" id="KW-0677">Repeat</keyword>
<feature type="region of interest" description="Disordered" evidence="8">
    <location>
        <begin position="617"/>
        <end position="637"/>
    </location>
</feature>
<evidence type="ECO:0000256" key="4">
    <source>
        <dbReference type="ARBA" id="ARBA00022737"/>
    </source>
</evidence>
<dbReference type="STRING" id="1684307.A0A316UAL6"/>
<feature type="compositionally biased region" description="Polar residues" evidence="8">
    <location>
        <begin position="621"/>
        <end position="633"/>
    </location>
</feature>
<dbReference type="Proteomes" id="UP000245942">
    <property type="component" value="Unassembled WGS sequence"/>
</dbReference>
<dbReference type="Gene3D" id="1.10.340.40">
    <property type="entry name" value="Nuclear abundant poly(A) RNA-bind protein 2, N-terminal domain"/>
    <property type="match status" value="1"/>
</dbReference>
<comment type="similarity">
    <text evidence="2">Belongs to the ZC3H14 family.</text>
</comment>
<feature type="region of interest" description="Disordered" evidence="8">
    <location>
        <begin position="518"/>
        <end position="596"/>
    </location>
</feature>
<evidence type="ECO:0000256" key="7">
    <source>
        <dbReference type="ARBA" id="ARBA00023242"/>
    </source>
</evidence>
<dbReference type="GO" id="GO:0008143">
    <property type="term" value="F:poly(A) binding"/>
    <property type="evidence" value="ECO:0007669"/>
    <property type="project" value="InterPro"/>
</dbReference>
<accession>A0A316UAL6</accession>
<evidence type="ECO:0000313" key="9">
    <source>
        <dbReference type="EMBL" id="PWN20075.1"/>
    </source>
</evidence>
<keyword evidence="7" id="KW-0539">Nucleus</keyword>
<gene>
    <name evidence="9" type="ORF">BCV69DRAFT_283608</name>
</gene>
<dbReference type="InterPro" id="IPR040366">
    <property type="entry name" value="Nab2/ZC3H14"/>
</dbReference>
<name>A0A316UAL6_9BASI</name>
<dbReference type="OrthoDB" id="438553at2759"/>
<sequence length="670" mass="70712">MSSSSSQPIQIDIRSPAAVALQSSIQDNLVSRGWVDASDPMMAEYVLVMLANAKGREQIDQELAELIGEGVYEKDFTQWLWSEAARMQGAAQGEEQPSGSGNAAMETAQQEGDRRSKTRSPTTYRSKESETREVGGSTRDERSQRGSYRDLGREDARSRSPGFRRSASPPVRSDRQTSKAADHWEPRNARGEDGERWTRGGYRQQRRAQRQPRELFATARSELQDPASRLSPPRTDSTPIDDSMQEDATSATILPTGPREMRIRGSAPSSQANNAGRELFSRSINAASASNSASNAPPTGPRRVTPTGPANSGLSLLARAGIPDPRAPAFVPNFQPQPTATAVQGPSLSSRLDPMLPVNAPLRPSSDPATSTHSTDFPTKPLQSSLCRYASACTNPMCEYSHPSPKASLAKRRGEIKEDPILTSQTPCRFGVECNNVECTFSHISPAVFFLSQRGGNNADGVGIGSTAAGAAVSMGESTSIPCRFGEKCSNPSCAYKHVDAAGNVIPSPALTRLLNPSAAAPAAKENGNPAAADAEMSEEFAAEEKGDVDISLGASTGVQSGKGPDGKPLALDRPLDDSSSSSSSGGVGGGGGGGGARPCKFGMACTREGCWFSHPPGHTLSHSQSQQTNSTAGAGAGKMHISDRLSRFNREGAEDANGEGGVERIIPAV</sequence>
<dbReference type="GO" id="GO:0005634">
    <property type="term" value="C:nucleus"/>
    <property type="evidence" value="ECO:0007669"/>
    <property type="project" value="UniProtKB-SubCell"/>
</dbReference>
<dbReference type="GO" id="GO:0043488">
    <property type="term" value="P:regulation of mRNA stability"/>
    <property type="evidence" value="ECO:0007669"/>
    <property type="project" value="InterPro"/>
</dbReference>
<dbReference type="EMBL" id="KZ819329">
    <property type="protein sequence ID" value="PWN20075.1"/>
    <property type="molecule type" value="Genomic_DNA"/>
</dbReference>
<feature type="compositionally biased region" description="Polar residues" evidence="8">
    <location>
        <begin position="334"/>
        <end position="350"/>
    </location>
</feature>
<feature type="region of interest" description="Disordered" evidence="8">
    <location>
        <begin position="87"/>
        <end position="273"/>
    </location>
</feature>
<evidence type="ECO:0000256" key="6">
    <source>
        <dbReference type="ARBA" id="ARBA00022833"/>
    </source>
</evidence>
<proteinExistence type="inferred from homology"/>